<accession>A0A552HZD9</accession>
<reference evidence="2 3" key="1">
    <citation type="submission" date="2019-01" db="EMBL/GenBank/DDBJ databases">
        <title>Coherence of Microcystis species and biogeography revealed through population genomics.</title>
        <authorList>
            <person name="Perez-Carrascal O.M."/>
            <person name="Terrat Y."/>
            <person name="Giani A."/>
            <person name="Fortin N."/>
            <person name="Tromas N."/>
            <person name="Shapiro B.J."/>
        </authorList>
    </citation>
    <scope>NUCLEOTIDE SEQUENCE [LARGE SCALE GENOMIC DNA]</scope>
    <source>
        <strain evidence="2">Mv_BB_P_19951000_S68D</strain>
    </source>
</reference>
<name>A0A552HZD9_MICVR</name>
<feature type="compositionally biased region" description="Basic and acidic residues" evidence="1">
    <location>
        <begin position="79"/>
        <end position="98"/>
    </location>
</feature>
<evidence type="ECO:0000256" key="1">
    <source>
        <dbReference type="SAM" id="MobiDB-lite"/>
    </source>
</evidence>
<comment type="caution">
    <text evidence="2">The sequence shown here is derived from an EMBL/GenBank/DDBJ whole genome shotgun (WGS) entry which is preliminary data.</text>
</comment>
<sequence>MTKPSLLKKDIWGNHEKRVLELFSRALKLLQESTDLPDKEDDLSRQLFMLVRRLNCQNDKQGLSCSPIYQGQNQPVSDDASRSRREDKKPDFQWEMRDSHEINPERMSRYYTLEAKRLGSPSSKFQKDYVLKGIQRFILAEWGYGKSVSSGAMIGYIQNMELKEILNKVNKHCSQLTIIDLTLSPEGWQNDVSRLDHQLERPEVPPSPFNLRHLWVDLRSKKTDNNDDTSS</sequence>
<organism evidence="2 3">
    <name type="scientific">Microcystis viridis Mv_BB_P_19951000_S68D</name>
    <dbReference type="NCBI Taxonomy" id="2486270"/>
    <lineage>
        <taxon>Bacteria</taxon>
        <taxon>Bacillati</taxon>
        <taxon>Cyanobacteriota</taxon>
        <taxon>Cyanophyceae</taxon>
        <taxon>Oscillatoriophycideae</taxon>
        <taxon>Chroococcales</taxon>
        <taxon>Microcystaceae</taxon>
        <taxon>Microcystis</taxon>
    </lineage>
</organism>
<feature type="compositionally biased region" description="Polar residues" evidence="1">
    <location>
        <begin position="64"/>
        <end position="76"/>
    </location>
</feature>
<gene>
    <name evidence="2" type="ORF">EWV77_06925</name>
</gene>
<feature type="region of interest" description="Disordered" evidence="1">
    <location>
        <begin position="64"/>
        <end position="98"/>
    </location>
</feature>
<dbReference type="EMBL" id="SFAZ01000105">
    <property type="protein sequence ID" value="TRU76565.1"/>
    <property type="molecule type" value="Genomic_DNA"/>
</dbReference>
<protein>
    <submittedName>
        <fullName evidence="2">Uncharacterized protein</fullName>
    </submittedName>
</protein>
<proteinExistence type="predicted"/>
<evidence type="ECO:0000313" key="2">
    <source>
        <dbReference type="EMBL" id="TRU76565.1"/>
    </source>
</evidence>
<evidence type="ECO:0000313" key="3">
    <source>
        <dbReference type="Proteomes" id="UP000320674"/>
    </source>
</evidence>
<dbReference type="AlphaFoldDB" id="A0A552HZD9"/>
<dbReference type="Proteomes" id="UP000320674">
    <property type="component" value="Unassembled WGS sequence"/>
</dbReference>